<organism evidence="6 7">
    <name type="scientific">Cyclospora cayetanensis</name>
    <dbReference type="NCBI Taxonomy" id="88456"/>
    <lineage>
        <taxon>Eukaryota</taxon>
        <taxon>Sar</taxon>
        <taxon>Alveolata</taxon>
        <taxon>Apicomplexa</taxon>
        <taxon>Conoidasida</taxon>
        <taxon>Coccidia</taxon>
        <taxon>Eucoccidiorida</taxon>
        <taxon>Eimeriorina</taxon>
        <taxon>Eimeriidae</taxon>
        <taxon>Cyclospora</taxon>
    </lineage>
</organism>
<keyword evidence="2 3" id="KW-0694">RNA-binding</keyword>
<keyword evidence="1" id="KW-0677">Repeat</keyword>
<dbReference type="Pfam" id="PF13893">
    <property type="entry name" value="RRM_5"/>
    <property type="match status" value="1"/>
</dbReference>
<dbReference type="Pfam" id="PF00076">
    <property type="entry name" value="RRM_1"/>
    <property type="match status" value="3"/>
</dbReference>
<feature type="domain" description="RRM" evidence="5">
    <location>
        <begin position="709"/>
        <end position="786"/>
    </location>
</feature>
<gene>
    <name evidence="6" type="ORF">cyc_07326</name>
</gene>
<evidence type="ECO:0000256" key="2">
    <source>
        <dbReference type="ARBA" id="ARBA00022884"/>
    </source>
</evidence>
<protein>
    <submittedName>
        <fullName evidence="6">RNA recognition motif-containing protein</fullName>
    </submittedName>
</protein>
<reference evidence="6 7" key="1">
    <citation type="journal article" date="2016" name="BMC Genomics">
        <title>Comparative genomics reveals Cyclospora cayetanensis possesses coccidia-like metabolism and invasion components but unique surface antigens.</title>
        <authorList>
            <person name="Liu S."/>
            <person name="Wang L."/>
            <person name="Zheng H."/>
            <person name="Xu Z."/>
            <person name="Roellig D.M."/>
            <person name="Li N."/>
            <person name="Frace M.A."/>
            <person name="Tang K."/>
            <person name="Arrowood M.J."/>
            <person name="Moss D.M."/>
            <person name="Zhang L."/>
            <person name="Feng Y."/>
            <person name="Xiao L."/>
        </authorList>
    </citation>
    <scope>NUCLEOTIDE SEQUENCE [LARGE SCALE GENOMIC DNA]</scope>
    <source>
        <strain evidence="6 7">CHN_HEN01</strain>
    </source>
</reference>
<feature type="domain" description="RRM" evidence="5">
    <location>
        <begin position="305"/>
        <end position="369"/>
    </location>
</feature>
<name>A0A1D3D633_9EIME</name>
<feature type="compositionally biased region" description="Basic and acidic residues" evidence="4">
    <location>
        <begin position="805"/>
        <end position="823"/>
    </location>
</feature>
<feature type="domain" description="RRM" evidence="5">
    <location>
        <begin position="621"/>
        <end position="708"/>
    </location>
</feature>
<evidence type="ECO:0000313" key="6">
    <source>
        <dbReference type="EMBL" id="OEH78896.1"/>
    </source>
</evidence>
<feature type="domain" description="RRM" evidence="5">
    <location>
        <begin position="463"/>
        <end position="536"/>
    </location>
</feature>
<dbReference type="SUPFAM" id="SSF54928">
    <property type="entry name" value="RNA-binding domain, RBD"/>
    <property type="match status" value="3"/>
</dbReference>
<feature type="compositionally biased region" description="Basic and acidic residues" evidence="4">
    <location>
        <begin position="24"/>
        <end position="33"/>
    </location>
</feature>
<feature type="compositionally biased region" description="Low complexity" evidence="4">
    <location>
        <begin position="195"/>
        <end position="204"/>
    </location>
</feature>
<feature type="region of interest" description="Disordered" evidence="4">
    <location>
        <begin position="574"/>
        <end position="612"/>
    </location>
</feature>
<feature type="region of interest" description="Disordered" evidence="4">
    <location>
        <begin position="792"/>
        <end position="854"/>
    </location>
</feature>
<dbReference type="Proteomes" id="UP000095192">
    <property type="component" value="Unassembled WGS sequence"/>
</dbReference>
<dbReference type="InterPro" id="IPR012677">
    <property type="entry name" value="Nucleotide-bd_a/b_plait_sf"/>
</dbReference>
<comment type="caution">
    <text evidence="6">The sequence shown here is derived from an EMBL/GenBank/DDBJ whole genome shotgun (WGS) entry which is preliminary data.</text>
</comment>
<dbReference type="VEuPathDB" id="ToxoDB:LOC34623317"/>
<evidence type="ECO:0000259" key="5">
    <source>
        <dbReference type="PROSITE" id="PS50102"/>
    </source>
</evidence>
<feature type="region of interest" description="Disordered" evidence="4">
    <location>
        <begin position="185"/>
        <end position="204"/>
    </location>
</feature>
<proteinExistence type="predicted"/>
<dbReference type="PANTHER" id="PTHR24012">
    <property type="entry name" value="RNA BINDING PROTEIN"/>
    <property type="match status" value="1"/>
</dbReference>
<feature type="compositionally biased region" description="Basic residues" evidence="4">
    <location>
        <begin position="845"/>
        <end position="854"/>
    </location>
</feature>
<dbReference type="InParanoid" id="A0A1D3D633"/>
<accession>A0A1D3D633</accession>
<dbReference type="InterPro" id="IPR000504">
    <property type="entry name" value="RRM_dom"/>
</dbReference>
<keyword evidence="7" id="KW-1185">Reference proteome</keyword>
<dbReference type="InterPro" id="IPR035979">
    <property type="entry name" value="RBD_domain_sf"/>
</dbReference>
<feature type="region of interest" description="Disordered" evidence="4">
    <location>
        <begin position="1"/>
        <end position="62"/>
    </location>
</feature>
<dbReference type="PROSITE" id="PS50102">
    <property type="entry name" value="RRM"/>
    <property type="match status" value="5"/>
</dbReference>
<dbReference type="AlphaFoldDB" id="A0A1D3D633"/>
<evidence type="ECO:0000256" key="4">
    <source>
        <dbReference type="SAM" id="MobiDB-lite"/>
    </source>
</evidence>
<evidence type="ECO:0000256" key="3">
    <source>
        <dbReference type="PROSITE-ProRule" id="PRU00176"/>
    </source>
</evidence>
<feature type="region of interest" description="Disordered" evidence="4">
    <location>
        <begin position="271"/>
        <end position="292"/>
    </location>
</feature>
<evidence type="ECO:0000313" key="7">
    <source>
        <dbReference type="Proteomes" id="UP000095192"/>
    </source>
</evidence>
<dbReference type="VEuPathDB" id="ToxoDB:cyc_07326"/>
<feature type="domain" description="RRM" evidence="5">
    <location>
        <begin position="72"/>
        <end position="161"/>
    </location>
</feature>
<evidence type="ECO:0000256" key="1">
    <source>
        <dbReference type="ARBA" id="ARBA00022737"/>
    </source>
</evidence>
<dbReference type="SMART" id="SM00360">
    <property type="entry name" value="RRM"/>
    <property type="match status" value="5"/>
</dbReference>
<dbReference type="Gene3D" id="3.30.70.330">
    <property type="match status" value="5"/>
</dbReference>
<dbReference type="EMBL" id="JROU02000582">
    <property type="protein sequence ID" value="OEH78896.1"/>
    <property type="molecule type" value="Genomic_DNA"/>
</dbReference>
<feature type="compositionally biased region" description="Polar residues" evidence="4">
    <location>
        <begin position="279"/>
        <end position="290"/>
    </location>
</feature>
<sequence>MRQSRVSTPPKGATASKRKLQLNYRKEGEKERQPQQQEQRSRTGSVPSAESRGHPSRPYYTPVAVPVNYRSSRVIIKNLPPFITEAALREHIAAAAAGSSRRGKLDASSVTDCVIKRNKAGKSRGIAFVGLESEAAAAALLERLKGTYVYTRKIELDYALPRSFVAGTAAGAGVAEDTAIKVAAESPEKNSTDPSAAGATGAVSGAWKQKVVPRKAGVRSERHHVLFDYGEDTSTKRAEAAEEGTTAAAAAALSELLQQDGDDDLAWLHKQKHQGEEAASTQGGALNQEQDALREEERQLIEEHGRILITNLPYCCSEEDLRCLCSTAAGETAGVYIMKDSETGKPQGRAFVTFVFPAAAAAALEKLNGMSWNLLYMLPSAAADAAGADLGVSKRDLLLQGQSHQQQSAAAAATLAEAHVLQQTKEWIEREGLLPAAFIRKGVDVLTAKYDEKVHTLPARSEDTLIVKHLPAAHVVPSELLNMFSRHGELLRFCLSPMKTLLVVQFATAAAAAAAFKHLSYKKYKNTPLLIETAPTQVFKEDVERAQDAAAEAAVAVAAAEAVGAAGGGGIAPFASTDDKRTSLSQQTLLDGQKRPEEPPEPSAAPEEEFGEEQPTAAVRGFLFVKNLNFKTTEGAFREAFAATRGFLGARLMTRKGPQKTLGSSAELLSMGYGFIEYESTEAAAVAAKQQQGIVVDGHVLQKSPVKSNKLIVKNLGFEASKKDLRALFSAYGEVTAVRIPKNPDGNSRGFGFVTFAAAAAAGAAMEALSSAHLYGRRLILEYAESGIQTTLQRGPLVQPTEQNKQQDEQREASRDSDAEGRRSSTTSRKRSAAQQVNGNAEKSKKGRKHADGD</sequence>
<dbReference type="GO" id="GO:0003723">
    <property type="term" value="F:RNA binding"/>
    <property type="evidence" value="ECO:0007669"/>
    <property type="project" value="UniProtKB-UniRule"/>
</dbReference>